<dbReference type="GO" id="GO:0006281">
    <property type="term" value="P:DNA repair"/>
    <property type="evidence" value="ECO:0007669"/>
    <property type="project" value="InterPro"/>
</dbReference>
<dbReference type="SUPFAM" id="SSF47781">
    <property type="entry name" value="RuvA domain 2-like"/>
    <property type="match status" value="1"/>
</dbReference>
<keyword evidence="1" id="KW-0812">Transmembrane</keyword>
<protein>
    <submittedName>
        <fullName evidence="3">Unannotated protein</fullName>
    </submittedName>
</protein>
<dbReference type="Gene3D" id="1.10.150.310">
    <property type="entry name" value="Tex RuvX-like domain-like"/>
    <property type="match status" value="1"/>
</dbReference>
<keyword evidence="1" id="KW-0472">Membrane</keyword>
<evidence type="ECO:0000256" key="1">
    <source>
        <dbReference type="SAM" id="Phobius"/>
    </source>
</evidence>
<dbReference type="InterPro" id="IPR010994">
    <property type="entry name" value="RuvA_2-like"/>
</dbReference>
<dbReference type="GO" id="GO:0015627">
    <property type="term" value="C:type II protein secretion system complex"/>
    <property type="evidence" value="ECO:0007669"/>
    <property type="project" value="TreeGrafter"/>
</dbReference>
<name>A0A6J6GHZ8_9ZZZZ</name>
<feature type="transmembrane region" description="Helical" evidence="1">
    <location>
        <begin position="21"/>
        <end position="37"/>
    </location>
</feature>
<keyword evidence="1" id="KW-1133">Transmembrane helix</keyword>
<organism evidence="3">
    <name type="scientific">freshwater metagenome</name>
    <dbReference type="NCBI Taxonomy" id="449393"/>
    <lineage>
        <taxon>unclassified sequences</taxon>
        <taxon>metagenomes</taxon>
        <taxon>ecological metagenomes</taxon>
    </lineage>
</organism>
<evidence type="ECO:0000313" key="3">
    <source>
        <dbReference type="EMBL" id="CAB4599880.1"/>
    </source>
</evidence>
<dbReference type="InterPro" id="IPR051675">
    <property type="entry name" value="Endo/Exo/Phosphatase_dom_1"/>
</dbReference>
<feature type="domain" description="Helix-hairpin-helix DNA-binding motif class 1" evidence="2">
    <location>
        <begin position="169"/>
        <end position="188"/>
    </location>
</feature>
<proteinExistence type="predicted"/>
<dbReference type="GO" id="GO:0003677">
    <property type="term" value="F:DNA binding"/>
    <property type="evidence" value="ECO:0007669"/>
    <property type="project" value="InterPro"/>
</dbReference>
<dbReference type="InterPro" id="IPR003583">
    <property type="entry name" value="Hlx-hairpin-Hlx_DNA-bd_motif"/>
</dbReference>
<dbReference type="AlphaFoldDB" id="A0A6J6GHZ8"/>
<evidence type="ECO:0000259" key="2">
    <source>
        <dbReference type="SMART" id="SM00278"/>
    </source>
</evidence>
<dbReference type="PANTHER" id="PTHR21180">
    <property type="entry name" value="ENDONUCLEASE/EXONUCLEASE/PHOSPHATASE FAMILY DOMAIN-CONTAINING PROTEIN 1"/>
    <property type="match status" value="1"/>
</dbReference>
<feature type="transmembrane region" description="Helical" evidence="1">
    <location>
        <begin position="57"/>
        <end position="77"/>
    </location>
</feature>
<feature type="domain" description="Helix-hairpin-helix DNA-binding motif class 1" evidence="2">
    <location>
        <begin position="139"/>
        <end position="158"/>
    </location>
</feature>
<reference evidence="3" key="1">
    <citation type="submission" date="2020-05" db="EMBL/GenBank/DDBJ databases">
        <authorList>
            <person name="Chiriac C."/>
            <person name="Salcher M."/>
            <person name="Ghai R."/>
            <person name="Kavagutti S V."/>
        </authorList>
    </citation>
    <scope>NUCLEOTIDE SEQUENCE</scope>
</reference>
<dbReference type="SMART" id="SM00278">
    <property type="entry name" value="HhH1"/>
    <property type="match status" value="2"/>
</dbReference>
<dbReference type="Pfam" id="PF10531">
    <property type="entry name" value="SLBB"/>
    <property type="match status" value="1"/>
</dbReference>
<dbReference type="InterPro" id="IPR019554">
    <property type="entry name" value="Soluble_ligand-bd"/>
</dbReference>
<sequence length="191" mass="20125">MEWLKNQLVQAKAGDKSARRRLLILGGAALVSVTLLISGQSKSEPVQIRPSSSEKSAIALVGGFVHISGAVVTPGVYPISSGMRLFEVIALAGGFAKNADQDSINLARTVADGEQILVSRGGIPTKSDALIHLNRATVAELDKLPGLGPTLAARIIDWREANHGFQSIDDLRKVGGIGDKLFAALRKLVAL</sequence>
<dbReference type="EMBL" id="CAEZUR010000003">
    <property type="protein sequence ID" value="CAB4599880.1"/>
    <property type="molecule type" value="Genomic_DNA"/>
</dbReference>
<gene>
    <name evidence="3" type="ORF">UFOPK1843_00061</name>
</gene>
<dbReference type="Gene3D" id="3.10.560.10">
    <property type="entry name" value="Outer membrane lipoprotein wza domain like"/>
    <property type="match status" value="1"/>
</dbReference>
<accession>A0A6J6GHZ8</accession>
<dbReference type="PANTHER" id="PTHR21180:SF32">
    <property type="entry name" value="ENDONUCLEASE_EXONUCLEASE_PHOSPHATASE FAMILY DOMAIN-CONTAINING PROTEIN 1"/>
    <property type="match status" value="1"/>
</dbReference>
<dbReference type="GO" id="GO:0015628">
    <property type="term" value="P:protein secretion by the type II secretion system"/>
    <property type="evidence" value="ECO:0007669"/>
    <property type="project" value="TreeGrafter"/>
</dbReference>
<dbReference type="Pfam" id="PF12836">
    <property type="entry name" value="HHH_3"/>
    <property type="match status" value="1"/>
</dbReference>